<dbReference type="AlphaFoldDB" id="A0A382DT87"/>
<reference evidence="1" key="1">
    <citation type="submission" date="2018-05" db="EMBL/GenBank/DDBJ databases">
        <authorList>
            <person name="Lanie J.A."/>
            <person name="Ng W.-L."/>
            <person name="Kazmierczak K.M."/>
            <person name="Andrzejewski T.M."/>
            <person name="Davidsen T.M."/>
            <person name="Wayne K.J."/>
            <person name="Tettelin H."/>
            <person name="Glass J.I."/>
            <person name="Rusch D."/>
            <person name="Podicherti R."/>
            <person name="Tsui H.-C.T."/>
            <person name="Winkler M.E."/>
        </authorList>
    </citation>
    <scope>NUCLEOTIDE SEQUENCE</scope>
</reference>
<dbReference type="EMBL" id="UINC01040673">
    <property type="protein sequence ID" value="SVB40873.1"/>
    <property type="molecule type" value="Genomic_DNA"/>
</dbReference>
<organism evidence="1">
    <name type="scientific">marine metagenome</name>
    <dbReference type="NCBI Taxonomy" id="408172"/>
    <lineage>
        <taxon>unclassified sequences</taxon>
        <taxon>metagenomes</taxon>
        <taxon>ecological metagenomes</taxon>
    </lineage>
</organism>
<proteinExistence type="predicted"/>
<gene>
    <name evidence="1" type="ORF">METZ01_LOCUS193727</name>
</gene>
<feature type="non-terminal residue" evidence="1">
    <location>
        <position position="1"/>
    </location>
</feature>
<accession>A0A382DT87</accession>
<protein>
    <submittedName>
        <fullName evidence="1">Uncharacterized protein</fullName>
    </submittedName>
</protein>
<evidence type="ECO:0000313" key="1">
    <source>
        <dbReference type="EMBL" id="SVB40873.1"/>
    </source>
</evidence>
<sequence length="67" mass="7356">ATAAGPDLTNETFTQAAATIGNFSLPGYKYVSLGSDKFDARDSLILGRWNKEEEQWEAISEEINTSE</sequence>
<name>A0A382DT87_9ZZZZ</name>